<feature type="compositionally biased region" description="Basic and acidic residues" evidence="3">
    <location>
        <begin position="161"/>
        <end position="172"/>
    </location>
</feature>
<accession>A0A8J5MVK0</accession>
<dbReference type="Proteomes" id="UP000747542">
    <property type="component" value="Unassembled WGS sequence"/>
</dbReference>
<feature type="region of interest" description="Disordered" evidence="3">
    <location>
        <begin position="1"/>
        <end position="24"/>
    </location>
</feature>
<feature type="compositionally biased region" description="Basic and acidic residues" evidence="3">
    <location>
        <begin position="193"/>
        <end position="232"/>
    </location>
</feature>
<dbReference type="SUPFAM" id="SSF51430">
    <property type="entry name" value="NAD(P)-linked oxidoreductase"/>
    <property type="match status" value="1"/>
</dbReference>
<gene>
    <name evidence="4" type="ORF">Hamer_G011977</name>
</gene>
<feature type="non-terminal residue" evidence="4">
    <location>
        <position position="1"/>
    </location>
</feature>
<dbReference type="PANTHER" id="PTHR43827:SF3">
    <property type="entry name" value="NADP-DEPENDENT OXIDOREDUCTASE DOMAIN-CONTAINING PROTEIN"/>
    <property type="match status" value="1"/>
</dbReference>
<dbReference type="GO" id="GO:0016616">
    <property type="term" value="F:oxidoreductase activity, acting on the CH-OH group of donors, NAD or NADP as acceptor"/>
    <property type="evidence" value="ECO:0007669"/>
    <property type="project" value="UniProtKB-ARBA"/>
</dbReference>
<proteinExistence type="predicted"/>
<feature type="compositionally biased region" description="Basic and acidic residues" evidence="3">
    <location>
        <begin position="129"/>
        <end position="140"/>
    </location>
</feature>
<comment type="caution">
    <text evidence="4">The sequence shown here is derived from an EMBL/GenBank/DDBJ whole genome shotgun (WGS) entry which is preliminary data.</text>
</comment>
<evidence type="ECO:0000256" key="1">
    <source>
        <dbReference type="ARBA" id="ARBA00022857"/>
    </source>
</evidence>
<name>A0A8J5MVK0_HOMAM</name>
<protein>
    <submittedName>
        <fullName evidence="4">Uncharacterized protein</fullName>
    </submittedName>
</protein>
<dbReference type="PANTHER" id="PTHR43827">
    <property type="entry name" value="2,5-DIKETO-D-GLUCONIC ACID REDUCTASE"/>
    <property type="match status" value="1"/>
</dbReference>
<dbReference type="EMBL" id="JAHLQT010023139">
    <property type="protein sequence ID" value="KAG7166040.1"/>
    <property type="molecule type" value="Genomic_DNA"/>
</dbReference>
<keyword evidence="5" id="KW-1185">Reference proteome</keyword>
<dbReference type="InterPro" id="IPR036812">
    <property type="entry name" value="NAD(P)_OxRdtase_dom_sf"/>
</dbReference>
<dbReference type="AlphaFoldDB" id="A0A8J5MVK0"/>
<evidence type="ECO:0000313" key="4">
    <source>
        <dbReference type="EMBL" id="KAG7166040.1"/>
    </source>
</evidence>
<reference evidence="4" key="1">
    <citation type="journal article" date="2021" name="Sci. Adv.">
        <title>The American lobster genome reveals insights on longevity, neural, and immune adaptations.</title>
        <authorList>
            <person name="Polinski J.M."/>
            <person name="Zimin A.V."/>
            <person name="Clark K.F."/>
            <person name="Kohn A.B."/>
            <person name="Sadowski N."/>
            <person name="Timp W."/>
            <person name="Ptitsyn A."/>
            <person name="Khanna P."/>
            <person name="Romanova D.Y."/>
            <person name="Williams P."/>
            <person name="Greenwood S.J."/>
            <person name="Moroz L.L."/>
            <person name="Walt D.R."/>
            <person name="Bodnar A.G."/>
        </authorList>
    </citation>
    <scope>NUCLEOTIDE SEQUENCE</scope>
    <source>
        <strain evidence="4">GMGI-L3</strain>
    </source>
</reference>
<feature type="compositionally biased region" description="Basic and acidic residues" evidence="3">
    <location>
        <begin position="1"/>
        <end position="10"/>
    </location>
</feature>
<evidence type="ECO:0000256" key="3">
    <source>
        <dbReference type="SAM" id="MobiDB-lite"/>
    </source>
</evidence>
<dbReference type="InterPro" id="IPR020471">
    <property type="entry name" value="AKR"/>
</dbReference>
<keyword evidence="1" id="KW-0521">NADP</keyword>
<keyword evidence="2" id="KW-0560">Oxidoreductase</keyword>
<dbReference type="Gene3D" id="3.20.20.100">
    <property type="entry name" value="NADP-dependent oxidoreductase domain"/>
    <property type="match status" value="1"/>
</dbReference>
<evidence type="ECO:0000313" key="5">
    <source>
        <dbReference type="Proteomes" id="UP000747542"/>
    </source>
</evidence>
<feature type="region of interest" description="Disordered" evidence="3">
    <location>
        <begin position="116"/>
        <end position="245"/>
    </location>
</feature>
<sequence length="611" mass="70880">MDNRKEKPPDEVSVPVDKVKPPDQVGMFCSNINKRKLPDQEGISVNKVTKIKPTLQVMEHTINNEKTPLWDQKELSSDIKETILRDQAKEFYSDGEGSKLWDENIFFSYKDEETKHCGQGRESSDDVEETQHCDQGRESFDEVEETQHCGQGRESFDEVEETNHCDQGRESSDEVEETQHCGQGRESSDEVEETNHCDQGRESSDEVEETKHCDQGRESSSHDIKATPRDQEIDSSGGGEKMKPWDQEMEFSYNVKTTTPWVQETESSSEDENTTAWKFFTKDEKATQYQGGKPYIKDKETLSKCFEDKEAAPLKSSSEDEDIKLPDQMKMPMIGMNIIRSHGHFDRQLIDTFKFGHRHIEIPIKGNLSEKVVTCLFNFCLKRHLYLDRFFLSTSIPVPKDPQETLDDIRHLYTRLGNHPVDVLFLENPVGLQGSDPKAIFHKNFDGTYPEFISDNDIYQRNEDSTLLVTPTIKQNLWGVWRFLETEVVEAKMVRHLGLRNFTQLQILKLLREVKVWPRVIQTEINLYNMREDLRMMCKRLNITVCAIHPFGNPHYVSKKAKPILKENKLVMRLADLQDVDAKMIIMRHLYQSKIPVVFDNWKLPGAGWMF</sequence>
<organism evidence="4 5">
    <name type="scientific">Homarus americanus</name>
    <name type="common">American lobster</name>
    <dbReference type="NCBI Taxonomy" id="6706"/>
    <lineage>
        <taxon>Eukaryota</taxon>
        <taxon>Metazoa</taxon>
        <taxon>Ecdysozoa</taxon>
        <taxon>Arthropoda</taxon>
        <taxon>Crustacea</taxon>
        <taxon>Multicrustacea</taxon>
        <taxon>Malacostraca</taxon>
        <taxon>Eumalacostraca</taxon>
        <taxon>Eucarida</taxon>
        <taxon>Decapoda</taxon>
        <taxon>Pleocyemata</taxon>
        <taxon>Astacidea</taxon>
        <taxon>Nephropoidea</taxon>
        <taxon>Nephropidae</taxon>
        <taxon>Homarus</taxon>
    </lineage>
</organism>
<evidence type="ECO:0000256" key="2">
    <source>
        <dbReference type="ARBA" id="ARBA00023002"/>
    </source>
</evidence>